<dbReference type="GO" id="GO:0006614">
    <property type="term" value="P:SRP-dependent cotranslational protein targeting to membrane"/>
    <property type="evidence" value="ECO:0007669"/>
    <property type="project" value="InterPro"/>
</dbReference>
<feature type="region of interest" description="Disordered" evidence="13">
    <location>
        <begin position="542"/>
        <end position="680"/>
    </location>
</feature>
<comment type="caution">
    <text evidence="15">The sequence shown here is derived from an EMBL/GenBank/DDBJ whole genome shotgun (WGS) entry which is preliminary data.</text>
</comment>
<dbReference type="PROSITE" id="PS50005">
    <property type="entry name" value="TPR"/>
    <property type="match status" value="1"/>
</dbReference>
<dbReference type="GO" id="GO:0043022">
    <property type="term" value="F:ribosome binding"/>
    <property type="evidence" value="ECO:0007669"/>
    <property type="project" value="TreeGrafter"/>
</dbReference>
<dbReference type="Pfam" id="PF13181">
    <property type="entry name" value="TPR_8"/>
    <property type="match status" value="1"/>
</dbReference>
<evidence type="ECO:0000256" key="5">
    <source>
        <dbReference type="ARBA" id="ARBA00022490"/>
    </source>
</evidence>
<evidence type="ECO:0000256" key="13">
    <source>
        <dbReference type="SAM" id="MobiDB-lite"/>
    </source>
</evidence>
<organism evidence="15 16">
    <name type="scientific">Illadopsis cleaveri</name>
    <name type="common">blackcap illadopsis</name>
    <dbReference type="NCBI Taxonomy" id="201329"/>
    <lineage>
        <taxon>Eukaryota</taxon>
        <taxon>Metazoa</taxon>
        <taxon>Chordata</taxon>
        <taxon>Craniata</taxon>
        <taxon>Vertebrata</taxon>
        <taxon>Euteleostomi</taxon>
        <taxon>Archelosauria</taxon>
        <taxon>Archosauria</taxon>
        <taxon>Dinosauria</taxon>
        <taxon>Saurischia</taxon>
        <taxon>Theropoda</taxon>
        <taxon>Coelurosauria</taxon>
        <taxon>Aves</taxon>
        <taxon>Neognathae</taxon>
        <taxon>Neoaves</taxon>
        <taxon>Telluraves</taxon>
        <taxon>Australaves</taxon>
        <taxon>Passeriformes</taxon>
        <taxon>Sylvioidea</taxon>
        <taxon>Timaliidae</taxon>
        <taxon>Illadopsis</taxon>
    </lineage>
</organism>
<dbReference type="Pfam" id="PF17004">
    <property type="entry name" value="SRP_TPR_like"/>
    <property type="match status" value="1"/>
</dbReference>
<feature type="compositionally biased region" description="Low complexity" evidence="13">
    <location>
        <begin position="610"/>
        <end position="648"/>
    </location>
</feature>
<dbReference type="InterPro" id="IPR011990">
    <property type="entry name" value="TPR-like_helical_dom_sf"/>
</dbReference>
<dbReference type="GO" id="GO:0008312">
    <property type="term" value="F:7S RNA binding"/>
    <property type="evidence" value="ECO:0007669"/>
    <property type="project" value="InterPro"/>
</dbReference>
<keyword evidence="6" id="KW-0677">Repeat</keyword>
<dbReference type="FunFam" id="1.25.40.10:FF:000191">
    <property type="entry name" value="Signal recognition particle subunit SRP72"/>
    <property type="match status" value="1"/>
</dbReference>
<keyword evidence="16" id="KW-1185">Reference proteome</keyword>
<evidence type="ECO:0000259" key="14">
    <source>
        <dbReference type="Pfam" id="PF08492"/>
    </source>
</evidence>
<gene>
    <name evidence="15" type="primary">Srp72</name>
    <name evidence="15" type="ORF">ILLCLE_R12230</name>
</gene>
<evidence type="ECO:0000313" key="15">
    <source>
        <dbReference type="EMBL" id="NXM61701.1"/>
    </source>
</evidence>
<evidence type="ECO:0000256" key="7">
    <source>
        <dbReference type="ARBA" id="ARBA00022803"/>
    </source>
</evidence>
<evidence type="ECO:0000256" key="11">
    <source>
        <dbReference type="PROSITE-ProRule" id="PRU00339"/>
    </source>
</evidence>
<feature type="repeat" description="TPR" evidence="11">
    <location>
        <begin position="226"/>
        <end position="259"/>
    </location>
</feature>
<dbReference type="InterPro" id="IPR031545">
    <property type="entry name" value="SRP72_TPR-like"/>
</dbReference>
<dbReference type="Proteomes" id="UP000534634">
    <property type="component" value="Unassembled WGS sequence"/>
</dbReference>
<feature type="non-terminal residue" evidence="15">
    <location>
        <position position="680"/>
    </location>
</feature>
<evidence type="ECO:0000256" key="6">
    <source>
        <dbReference type="ARBA" id="ARBA00022737"/>
    </source>
</evidence>
<dbReference type="InterPro" id="IPR026270">
    <property type="entry name" value="SRP72"/>
</dbReference>
<dbReference type="Gene3D" id="1.25.40.10">
    <property type="entry name" value="Tetratricopeptide repeat domain"/>
    <property type="match status" value="4"/>
</dbReference>
<keyword evidence="5" id="KW-0963">Cytoplasm</keyword>
<evidence type="ECO:0000256" key="3">
    <source>
        <dbReference type="ARBA" id="ARBA00007676"/>
    </source>
</evidence>
<dbReference type="PANTHER" id="PTHR14094">
    <property type="entry name" value="SIGNAL RECOGNITION PARTICLE 72"/>
    <property type="match status" value="1"/>
</dbReference>
<comment type="subcellular location">
    <subcellularLocation>
        <location evidence="2">Cytoplasm</location>
    </subcellularLocation>
    <subcellularLocation>
        <location evidence="1">Endoplasmic reticulum</location>
    </subcellularLocation>
</comment>
<proteinExistence type="inferred from homology"/>
<dbReference type="FunFam" id="1.25.40.10:FF:000062">
    <property type="entry name" value="Signal recognition particle subunit SRP72"/>
    <property type="match status" value="1"/>
</dbReference>
<comment type="similarity">
    <text evidence="3">Belongs to the SRP72 family.</text>
</comment>
<evidence type="ECO:0000256" key="8">
    <source>
        <dbReference type="ARBA" id="ARBA00022824"/>
    </source>
</evidence>
<evidence type="ECO:0000256" key="10">
    <source>
        <dbReference type="ARBA" id="ARBA00023274"/>
    </source>
</evidence>
<keyword evidence="7 11" id="KW-0802">TPR repeat</keyword>
<dbReference type="PIRSF" id="PIRSF038922">
    <property type="entry name" value="SRP72"/>
    <property type="match status" value="1"/>
</dbReference>
<dbReference type="FunFam" id="1.25.40.10:FF:000133">
    <property type="entry name" value="Signal recognition particle subunit SRP72"/>
    <property type="match status" value="1"/>
</dbReference>
<feature type="compositionally biased region" description="Basic residues" evidence="13">
    <location>
        <begin position="664"/>
        <end position="680"/>
    </location>
</feature>
<protein>
    <recommendedName>
        <fullName evidence="4">Signal recognition particle subunit SRP72</fullName>
    </recommendedName>
</protein>
<dbReference type="Pfam" id="PF08492">
    <property type="entry name" value="SRP72"/>
    <property type="match status" value="1"/>
</dbReference>
<evidence type="ECO:0000256" key="4">
    <source>
        <dbReference type="ARBA" id="ARBA00018350"/>
    </source>
</evidence>
<evidence type="ECO:0000256" key="12">
    <source>
        <dbReference type="SAM" id="Coils"/>
    </source>
</evidence>
<dbReference type="InterPro" id="IPR019734">
    <property type="entry name" value="TPR_rpt"/>
</dbReference>
<reference evidence="15 16" key="1">
    <citation type="submission" date="2019-09" db="EMBL/GenBank/DDBJ databases">
        <title>Bird 10,000 Genomes (B10K) Project - Family phase.</title>
        <authorList>
            <person name="Zhang G."/>
        </authorList>
    </citation>
    <scope>NUCLEOTIDE SEQUENCE [LARGE SCALE GENOMIC DNA]</scope>
    <source>
        <strain evidence="15">B10K-DU-002-01</strain>
        <tissue evidence="15">Muscle</tissue>
    </source>
</reference>
<keyword evidence="12" id="KW-0175">Coiled coil</keyword>
<dbReference type="GO" id="GO:0005786">
    <property type="term" value="C:signal recognition particle, endoplasmic reticulum targeting"/>
    <property type="evidence" value="ECO:0007669"/>
    <property type="project" value="UniProtKB-KW"/>
</dbReference>
<dbReference type="SUPFAM" id="SSF48452">
    <property type="entry name" value="TPR-like"/>
    <property type="match status" value="2"/>
</dbReference>
<keyword evidence="8" id="KW-0256">Endoplasmic reticulum</keyword>
<dbReference type="EMBL" id="VXBB01018428">
    <property type="protein sequence ID" value="NXM61701.1"/>
    <property type="molecule type" value="Genomic_DNA"/>
</dbReference>
<feature type="coiled-coil region" evidence="12">
    <location>
        <begin position="94"/>
        <end position="149"/>
    </location>
</feature>
<dbReference type="AlphaFoldDB" id="A0A7L1C8J6"/>
<dbReference type="PANTHER" id="PTHR14094:SF9">
    <property type="entry name" value="SIGNAL RECOGNITION PARTICLE SUBUNIT SRP72"/>
    <property type="match status" value="1"/>
</dbReference>
<evidence type="ECO:0000256" key="9">
    <source>
        <dbReference type="ARBA" id="ARBA00023135"/>
    </source>
</evidence>
<accession>A0A7L1C8J6</accession>
<name>A0A7L1C8J6_9PASS</name>
<evidence type="ECO:0000313" key="16">
    <source>
        <dbReference type="Proteomes" id="UP000534634"/>
    </source>
</evidence>
<sequence>KMAAAAGVAAAAGLWSEVNRCGQNGDFARALKSVNKILQINKDDVTALQCKVVCLIQNGNFKEALGVINTHTKVLTSDVIAFEKAYCEYRLNRIESALKTIQSASQQTDKLKELYGQVLYRLERYDDCLAAYRDLIRNSQDEYEEERKTNLSAVVAAQSTWEKVVPEDLGLREATYELCYNSACALIGQGKLNEAMKKLQKAEELCRQSLSEDSDVTEEDIEAELAIIHGQMAYIMQLQGRTEDALQLYNQIIKLKPTDVGLLAVIANNIITINKDQNVFDSKKKVKLTNAEGVEHKLSKKQLQAIEFNKALLAMYTNQADQCRKLSASLQSQSPEHLLPVLIQAAQLCREKQHAKAVALLQDFADQHPANAAEIKLTMAQLKIAQGSVTKACMILRSIEELQHKPGMVSALVTMYSHEEDIDSAIEVFTQAIQWYQQYQARTNHSCCVFQPKSPVHLSLIREAANFKLKHGRKKEAISDLEELWKQNPKDVHTLAQLISAYSLVDPEKAKVLSKHLPSSDTMSLKVDVDALENSHGATYVRKKAGKLTGDNQQKEQGQGEVKKKKKKKKGKLPKNYDPKVTPDPERWLPMRERSYYRGRKKGKKKDQVGKGTQGSTTTGSELDASRTASSPPTSPRPGSGAAVSAASNVIPPRHQKPAGAPATKKKQQQKKKKGAKGGW</sequence>
<feature type="non-terminal residue" evidence="15">
    <location>
        <position position="1"/>
    </location>
</feature>
<keyword evidence="10" id="KW-0687">Ribonucleoprotein</keyword>
<dbReference type="SMART" id="SM00028">
    <property type="entry name" value="TPR"/>
    <property type="match status" value="3"/>
</dbReference>
<dbReference type="GO" id="GO:0005783">
    <property type="term" value="C:endoplasmic reticulum"/>
    <property type="evidence" value="ECO:0007669"/>
    <property type="project" value="UniProtKB-SubCell"/>
</dbReference>
<feature type="compositionally biased region" description="Basic and acidic residues" evidence="13">
    <location>
        <begin position="575"/>
        <end position="596"/>
    </location>
</feature>
<feature type="domain" description="Signal recognition particle SRP72 subunit RNA-binding" evidence="14">
    <location>
        <begin position="543"/>
        <end position="599"/>
    </location>
</feature>
<evidence type="ECO:0000256" key="1">
    <source>
        <dbReference type="ARBA" id="ARBA00004240"/>
    </source>
</evidence>
<feature type="compositionally biased region" description="Basic residues" evidence="13">
    <location>
        <begin position="563"/>
        <end position="573"/>
    </location>
</feature>
<keyword evidence="9" id="KW-0733">Signal recognition particle</keyword>
<dbReference type="InterPro" id="IPR013699">
    <property type="entry name" value="Signal_recog_part_SRP72_RNA-bd"/>
</dbReference>
<evidence type="ECO:0000256" key="2">
    <source>
        <dbReference type="ARBA" id="ARBA00004496"/>
    </source>
</evidence>